<dbReference type="EMBL" id="UHJA01000001">
    <property type="protein sequence ID" value="SUP75475.1"/>
    <property type="molecule type" value="Genomic_DNA"/>
</dbReference>
<organism evidence="1 2">
    <name type="scientific">Yersinia frederiksenii</name>
    <dbReference type="NCBI Taxonomy" id="29484"/>
    <lineage>
        <taxon>Bacteria</taxon>
        <taxon>Pseudomonadati</taxon>
        <taxon>Pseudomonadota</taxon>
        <taxon>Gammaproteobacteria</taxon>
        <taxon>Enterobacterales</taxon>
        <taxon>Yersiniaceae</taxon>
        <taxon>Yersinia</taxon>
    </lineage>
</organism>
<dbReference type="AlphaFoldDB" id="A0A380PPD5"/>
<accession>A0A380PPD5</accession>
<reference evidence="1 2" key="1">
    <citation type="submission" date="2018-06" db="EMBL/GenBank/DDBJ databases">
        <authorList>
            <consortium name="Pathogen Informatics"/>
            <person name="Doyle S."/>
        </authorList>
    </citation>
    <scope>NUCLEOTIDE SEQUENCE [LARGE SCALE GENOMIC DNA]</scope>
    <source>
        <strain evidence="1 2">NCTC11470</strain>
    </source>
</reference>
<sequence length="36" mass="4038">MPEAGDWRPSQLSDHESLLATLEDVLILLRGYVLQA</sequence>
<gene>
    <name evidence="1" type="ORF">NCTC11470_00488</name>
</gene>
<evidence type="ECO:0000313" key="1">
    <source>
        <dbReference type="EMBL" id="SUP75475.1"/>
    </source>
</evidence>
<dbReference type="Proteomes" id="UP000254835">
    <property type="component" value="Unassembled WGS sequence"/>
</dbReference>
<proteinExistence type="predicted"/>
<name>A0A380PPD5_YERFR</name>
<protein>
    <submittedName>
        <fullName evidence="1">Uncharacterized protein</fullName>
    </submittedName>
</protein>
<evidence type="ECO:0000313" key="2">
    <source>
        <dbReference type="Proteomes" id="UP000254835"/>
    </source>
</evidence>